<protein>
    <submittedName>
        <fullName evidence="3">Uncharacterized protein</fullName>
    </submittedName>
</protein>
<keyword evidence="2" id="KW-0472">Membrane</keyword>
<reference evidence="3 4" key="1">
    <citation type="submission" date="2020-08" db="EMBL/GenBank/DDBJ databases">
        <title>Sequencing the genomes of 1000 actinobacteria strains.</title>
        <authorList>
            <person name="Klenk H.-P."/>
        </authorList>
    </citation>
    <scope>NUCLEOTIDE SEQUENCE [LARGE SCALE GENOMIC DNA]</scope>
    <source>
        <strain evidence="3 4">DSM 44230</strain>
    </source>
</reference>
<sequence length="202" mass="21589">MPIRTNRGRAAVYRRLWGWPLRSPRHFTTTLILLAVVIIGVGILLPDSEPLPEPEPRFGGTSQQTSPGAPTSGTRAFAAPSTSTHAPVTSFPQAAPPPAAPAPEALAIAESWGKAWVDHPDGTTTQQWLDKLKPFTTDEYLGQLASVDPRMVPSSRVTGKPSSISATTSSVEVKLPTDKIVLRLTVITTAAGWRVASYTEAD</sequence>
<proteinExistence type="predicted"/>
<dbReference type="RefSeq" id="WP_185002386.1">
    <property type="nucleotide sequence ID" value="NZ_BAAAUI010000015.1"/>
</dbReference>
<evidence type="ECO:0000256" key="1">
    <source>
        <dbReference type="SAM" id="MobiDB-lite"/>
    </source>
</evidence>
<dbReference type="EMBL" id="JACHMH010000001">
    <property type="protein sequence ID" value="MBB4676575.1"/>
    <property type="molecule type" value="Genomic_DNA"/>
</dbReference>
<feature type="transmembrane region" description="Helical" evidence="2">
    <location>
        <begin position="27"/>
        <end position="45"/>
    </location>
</feature>
<accession>A0A7W7C8S0</accession>
<keyword evidence="2" id="KW-1133">Transmembrane helix</keyword>
<comment type="caution">
    <text evidence="3">The sequence shown here is derived from an EMBL/GenBank/DDBJ whole genome shotgun (WGS) entry which is preliminary data.</text>
</comment>
<name>A0A7W7C8S0_9PSEU</name>
<feature type="region of interest" description="Disordered" evidence="1">
    <location>
        <begin position="50"/>
        <end position="102"/>
    </location>
</feature>
<dbReference type="Proteomes" id="UP000533598">
    <property type="component" value="Unassembled WGS sequence"/>
</dbReference>
<dbReference type="AlphaFoldDB" id="A0A7W7C8S0"/>
<evidence type="ECO:0000256" key="2">
    <source>
        <dbReference type="SAM" id="Phobius"/>
    </source>
</evidence>
<feature type="compositionally biased region" description="Polar residues" evidence="1">
    <location>
        <begin position="60"/>
        <end position="91"/>
    </location>
</feature>
<evidence type="ECO:0000313" key="4">
    <source>
        <dbReference type="Proteomes" id="UP000533598"/>
    </source>
</evidence>
<organism evidence="3 4">
    <name type="scientific">Crossiella cryophila</name>
    <dbReference type="NCBI Taxonomy" id="43355"/>
    <lineage>
        <taxon>Bacteria</taxon>
        <taxon>Bacillati</taxon>
        <taxon>Actinomycetota</taxon>
        <taxon>Actinomycetes</taxon>
        <taxon>Pseudonocardiales</taxon>
        <taxon>Pseudonocardiaceae</taxon>
        <taxon>Crossiella</taxon>
    </lineage>
</organism>
<evidence type="ECO:0000313" key="3">
    <source>
        <dbReference type="EMBL" id="MBB4676575.1"/>
    </source>
</evidence>
<gene>
    <name evidence="3" type="ORF">HNR67_002693</name>
</gene>
<keyword evidence="2" id="KW-0812">Transmembrane</keyword>
<keyword evidence="4" id="KW-1185">Reference proteome</keyword>